<accession>A0A2C9EP13</accession>
<reference evidence="4" key="1">
    <citation type="journal article" date="2014" name="Genome Announc.">
        <title>Full-genome sequence of the plant growth-promoting bacterium Pseudomonas protegens CHA0.</title>
        <authorList>
            <person name="Jousset A."/>
            <person name="Schuldes J."/>
            <person name="Keel C."/>
            <person name="Maurhofer M."/>
            <person name="Daniel R."/>
            <person name="Scheu S."/>
            <person name="Thuermer A."/>
        </authorList>
    </citation>
    <scope>NUCLEOTIDE SEQUENCE [LARGE SCALE GENOMIC DNA]</scope>
    <source>
        <strain evidence="4">DSM 19095 / LMG 27888 / CFBP 6595 / CHA0</strain>
    </source>
</reference>
<keyword evidence="3" id="KW-0031">Aminopeptidase</keyword>
<name>A0A2C9EP13_PSEPH</name>
<dbReference type="GeneID" id="57476582"/>
<dbReference type="Gene3D" id="3.40.350.10">
    <property type="entry name" value="Creatinase/prolidase N-terminal domain"/>
    <property type="match status" value="1"/>
</dbReference>
<protein>
    <submittedName>
        <fullName evidence="3">Putative aminopeptidase</fullName>
    </submittedName>
</protein>
<dbReference type="InterPro" id="IPR029149">
    <property type="entry name" value="Creatin/AminoP/Spt16_N"/>
</dbReference>
<dbReference type="KEGG" id="pprc:PFLCHA0_c35930"/>
<keyword evidence="3" id="KW-0378">Hydrolase</keyword>
<dbReference type="Proteomes" id="UP000013940">
    <property type="component" value="Chromosome"/>
</dbReference>
<sequence>MHTDTDFTELLNVVPPSPLHYRSDVSVTGHALAPVDHGLLAAYAAIDRPALRQYRLERIRQQLRKQDYAGVLLADPINIRYATDTNNLGLWVMHSPSRYVFVATDGPVVLFEFDSSRHNSEHIETIDEIRPAIPWLYFLAGPRVEEKAERWALEVADLLTRHGAGNRRLAVDRCDPWGAEKLKARGIQLFDAQPLMEQARLIKSVQEIASHRVSMDVCDLAIARMRASLVPGITENQLWSIMHGTNVAQGGEWAESRLLNSGPRTNPWFQDASDKLIAAGEMVCFDTDMVGPGGYLSDISRSFICPGKAPTAAQRDLLDIASQQISFNLDLLRPGLSFREFAEGCWPVPRQFEHNRYMMMLHGVGLVDEYPSVAYAVDFAEWGYDGHFEENMVLSVESYIGERGGHEGVKLEEQVLITAAGAVKLSRTPLVDCDR</sequence>
<dbReference type="InterPro" id="IPR000994">
    <property type="entry name" value="Pept_M24"/>
</dbReference>
<dbReference type="Gene3D" id="3.90.230.10">
    <property type="entry name" value="Creatinase/methionine aminopeptidase superfamily"/>
    <property type="match status" value="1"/>
</dbReference>
<dbReference type="SUPFAM" id="SSF53092">
    <property type="entry name" value="Creatinase/prolidase N-terminal domain"/>
    <property type="match status" value="1"/>
</dbReference>
<evidence type="ECO:0000259" key="1">
    <source>
        <dbReference type="Pfam" id="PF00557"/>
    </source>
</evidence>
<proteinExistence type="predicted"/>
<dbReference type="PANTHER" id="PTHR46112">
    <property type="entry name" value="AMINOPEPTIDASE"/>
    <property type="match status" value="1"/>
</dbReference>
<feature type="domain" description="Peptidase M24" evidence="1">
    <location>
        <begin position="211"/>
        <end position="419"/>
    </location>
</feature>
<dbReference type="SUPFAM" id="SSF55920">
    <property type="entry name" value="Creatinase/aminopeptidase"/>
    <property type="match status" value="1"/>
</dbReference>
<dbReference type="CDD" id="cd01066">
    <property type="entry name" value="APP_MetAP"/>
    <property type="match status" value="1"/>
</dbReference>
<dbReference type="Pfam" id="PF00557">
    <property type="entry name" value="Peptidase_M24"/>
    <property type="match status" value="1"/>
</dbReference>
<dbReference type="Pfam" id="PF01321">
    <property type="entry name" value="Creatinase_N"/>
    <property type="match status" value="1"/>
</dbReference>
<evidence type="ECO:0000313" key="3">
    <source>
        <dbReference type="EMBL" id="AGL85361.1"/>
    </source>
</evidence>
<dbReference type="InterPro" id="IPR050659">
    <property type="entry name" value="Peptidase_M24B"/>
</dbReference>
<evidence type="ECO:0000259" key="2">
    <source>
        <dbReference type="Pfam" id="PF01321"/>
    </source>
</evidence>
<dbReference type="HOGENOM" id="CLU_052604_0_0_6"/>
<keyword evidence="3" id="KW-0645">Protease</keyword>
<dbReference type="eggNOG" id="COG0006">
    <property type="taxonomic scope" value="Bacteria"/>
</dbReference>
<dbReference type="PANTHER" id="PTHR46112:SF2">
    <property type="entry name" value="XAA-PRO AMINOPEPTIDASE P-RELATED"/>
    <property type="match status" value="1"/>
</dbReference>
<dbReference type="AlphaFoldDB" id="A0A2C9EP13"/>
<feature type="domain" description="Creatinase N-terminal" evidence="2">
    <location>
        <begin position="55"/>
        <end position="202"/>
    </location>
</feature>
<dbReference type="EMBL" id="CP003190">
    <property type="protein sequence ID" value="AGL85361.1"/>
    <property type="molecule type" value="Genomic_DNA"/>
</dbReference>
<evidence type="ECO:0000313" key="4">
    <source>
        <dbReference type="Proteomes" id="UP000013940"/>
    </source>
</evidence>
<organism evidence="3 4">
    <name type="scientific">Pseudomonas protegens (strain DSM 19095 / LMG 27888 / CFBP 6595 / CHA0)</name>
    <dbReference type="NCBI Taxonomy" id="1124983"/>
    <lineage>
        <taxon>Bacteria</taxon>
        <taxon>Pseudomonadati</taxon>
        <taxon>Pseudomonadota</taxon>
        <taxon>Gammaproteobacteria</taxon>
        <taxon>Pseudomonadales</taxon>
        <taxon>Pseudomonadaceae</taxon>
        <taxon>Pseudomonas</taxon>
    </lineage>
</organism>
<dbReference type="GO" id="GO:0004177">
    <property type="term" value="F:aminopeptidase activity"/>
    <property type="evidence" value="ECO:0007669"/>
    <property type="project" value="UniProtKB-KW"/>
</dbReference>
<gene>
    <name evidence="3" type="ORF">PFLCHA0_c35930</name>
</gene>
<dbReference type="InterPro" id="IPR000587">
    <property type="entry name" value="Creatinase_N"/>
</dbReference>
<dbReference type="RefSeq" id="WP_015636004.1">
    <property type="nucleotide sequence ID" value="NC_021237.1"/>
</dbReference>
<dbReference type="InterPro" id="IPR036005">
    <property type="entry name" value="Creatinase/aminopeptidase-like"/>
</dbReference>